<comment type="caution">
    <text evidence="6">The sequence shown here is derived from an EMBL/GenBank/DDBJ whole genome shotgun (WGS) entry which is preliminary data.</text>
</comment>
<dbReference type="Gene3D" id="3.90.1210.10">
    <property type="entry name" value="Antifreeze-like/N-acetylneuraminic acid synthase C-terminal domain"/>
    <property type="match status" value="1"/>
</dbReference>
<evidence type="ECO:0000256" key="3">
    <source>
        <dbReference type="ARBA" id="ARBA00022764"/>
    </source>
</evidence>
<keyword evidence="7" id="KW-1185">Reference proteome</keyword>
<evidence type="ECO:0000313" key="6">
    <source>
        <dbReference type="EMBL" id="GGC74577.1"/>
    </source>
</evidence>
<dbReference type="CDD" id="cd11614">
    <property type="entry name" value="SAF_CpaB_FlgA_like"/>
    <property type="match status" value="1"/>
</dbReference>
<sequence>MKVGPMPSSSSVFFPAIRFAGLLLAVFADTGSALAAGDSPADKLVLQVQAAATQQLQRQADSAGLREPLFDVSVVKNAKPVTACGQAVLIESVDTRTPSRMRFAAVCRAAESWRIEYVVRAHVSAKVVVAVAAVAAGKPLAAADLVLERHDVTATPDTVSDLDAAAGMASRRALRAGDVLRQSFLAAPVLVRRGDAVSIVVRKEQIEISVAGEAMEAGTRDAAIRVRNVSTGNVIRAKVIGPGMVEPVDLTMSTQSPD</sequence>
<dbReference type="RefSeq" id="WP_229751045.1">
    <property type="nucleotide sequence ID" value="NZ_BMED01000002.1"/>
</dbReference>
<dbReference type="NCBIfam" id="TIGR03170">
    <property type="entry name" value="flgA_cterm"/>
    <property type="match status" value="1"/>
</dbReference>
<dbReference type="Pfam" id="PF13144">
    <property type="entry name" value="ChapFlgA"/>
    <property type="match status" value="1"/>
</dbReference>
<dbReference type="GO" id="GO:0044780">
    <property type="term" value="P:bacterial-type flagellum assembly"/>
    <property type="evidence" value="ECO:0007669"/>
    <property type="project" value="InterPro"/>
</dbReference>
<evidence type="ECO:0000256" key="4">
    <source>
        <dbReference type="SAM" id="SignalP"/>
    </source>
</evidence>
<evidence type="ECO:0000256" key="1">
    <source>
        <dbReference type="ARBA" id="ARBA00004418"/>
    </source>
</evidence>
<dbReference type="PANTHER" id="PTHR36307:SF1">
    <property type="entry name" value="FLAGELLA BASAL BODY P-RING FORMATION PROTEIN FLGA"/>
    <property type="match status" value="1"/>
</dbReference>
<dbReference type="InterPro" id="IPR013974">
    <property type="entry name" value="SAF"/>
</dbReference>
<dbReference type="EMBL" id="BMED01000002">
    <property type="protein sequence ID" value="GGC74577.1"/>
    <property type="molecule type" value="Genomic_DNA"/>
</dbReference>
<dbReference type="AlphaFoldDB" id="A0A916UKT5"/>
<reference evidence="6" key="1">
    <citation type="journal article" date="2014" name="Int. J. Syst. Evol. Microbiol.">
        <title>Complete genome sequence of Corynebacterium casei LMG S-19264T (=DSM 44701T), isolated from a smear-ripened cheese.</title>
        <authorList>
            <consortium name="US DOE Joint Genome Institute (JGI-PGF)"/>
            <person name="Walter F."/>
            <person name="Albersmeier A."/>
            <person name="Kalinowski J."/>
            <person name="Ruckert C."/>
        </authorList>
    </citation>
    <scope>NUCLEOTIDE SEQUENCE</scope>
    <source>
        <strain evidence="6">CGMCC 1.10998</strain>
    </source>
</reference>
<proteinExistence type="predicted"/>
<keyword evidence="3" id="KW-0574">Periplasm</keyword>
<feature type="chain" id="PRO_5037484410" description="SAF domain-containing protein" evidence="4">
    <location>
        <begin position="36"/>
        <end position="258"/>
    </location>
</feature>
<organism evidence="6 7">
    <name type="scientific">Undibacterium terreum</name>
    <dbReference type="NCBI Taxonomy" id="1224302"/>
    <lineage>
        <taxon>Bacteria</taxon>
        <taxon>Pseudomonadati</taxon>
        <taxon>Pseudomonadota</taxon>
        <taxon>Betaproteobacteria</taxon>
        <taxon>Burkholderiales</taxon>
        <taxon>Oxalobacteraceae</taxon>
        <taxon>Undibacterium</taxon>
    </lineage>
</organism>
<evidence type="ECO:0000313" key="7">
    <source>
        <dbReference type="Proteomes" id="UP000637423"/>
    </source>
</evidence>
<name>A0A916UKT5_9BURK</name>
<feature type="domain" description="SAF" evidence="5">
    <location>
        <begin position="125"/>
        <end position="186"/>
    </location>
</feature>
<dbReference type="InterPro" id="IPR039246">
    <property type="entry name" value="Flagellar_FlgA"/>
</dbReference>
<dbReference type="GO" id="GO:0042597">
    <property type="term" value="C:periplasmic space"/>
    <property type="evidence" value="ECO:0007669"/>
    <property type="project" value="UniProtKB-SubCell"/>
</dbReference>
<dbReference type="PANTHER" id="PTHR36307">
    <property type="entry name" value="FLAGELLA BASAL BODY P-RING FORMATION PROTEIN FLGA"/>
    <property type="match status" value="1"/>
</dbReference>
<gene>
    <name evidence="6" type="ORF">GCM10011396_22290</name>
</gene>
<dbReference type="Proteomes" id="UP000637423">
    <property type="component" value="Unassembled WGS sequence"/>
</dbReference>
<accession>A0A916UKT5</accession>
<evidence type="ECO:0000259" key="5">
    <source>
        <dbReference type="SMART" id="SM00858"/>
    </source>
</evidence>
<evidence type="ECO:0000256" key="2">
    <source>
        <dbReference type="ARBA" id="ARBA00022729"/>
    </source>
</evidence>
<keyword evidence="2 4" id="KW-0732">Signal</keyword>
<dbReference type="SMART" id="SM00858">
    <property type="entry name" value="SAF"/>
    <property type="match status" value="1"/>
</dbReference>
<reference evidence="6" key="2">
    <citation type="submission" date="2020-09" db="EMBL/GenBank/DDBJ databases">
        <authorList>
            <person name="Sun Q."/>
            <person name="Zhou Y."/>
        </authorList>
    </citation>
    <scope>NUCLEOTIDE SEQUENCE</scope>
    <source>
        <strain evidence="6">CGMCC 1.10998</strain>
    </source>
</reference>
<dbReference type="Gene3D" id="2.30.30.760">
    <property type="match status" value="1"/>
</dbReference>
<protein>
    <recommendedName>
        <fullName evidence="5">SAF domain-containing protein</fullName>
    </recommendedName>
</protein>
<feature type="signal peptide" evidence="4">
    <location>
        <begin position="1"/>
        <end position="35"/>
    </location>
</feature>
<comment type="subcellular location">
    <subcellularLocation>
        <location evidence="1">Periplasm</location>
    </subcellularLocation>
</comment>
<dbReference type="InterPro" id="IPR017585">
    <property type="entry name" value="SAF_FlgA"/>
</dbReference>